<dbReference type="STRING" id="243090.RB3064"/>
<name>Q7UUT8_RHOBA</name>
<gene>
    <name evidence="2" type="ordered locus">RB3064</name>
</gene>
<evidence type="ECO:0000313" key="3">
    <source>
        <dbReference type="Proteomes" id="UP000001025"/>
    </source>
</evidence>
<dbReference type="AlphaFoldDB" id="Q7UUT8"/>
<dbReference type="KEGG" id="rba:RB3064"/>
<reference evidence="2 3" key="1">
    <citation type="journal article" date="2003" name="Proc. Natl. Acad. Sci. U.S.A.">
        <title>Complete genome sequence of the marine planctomycete Pirellula sp. strain 1.</title>
        <authorList>
            <person name="Gloeckner F.O."/>
            <person name="Kube M."/>
            <person name="Bauer M."/>
            <person name="Teeling H."/>
            <person name="Lombardot T."/>
            <person name="Ludwig W."/>
            <person name="Gade D."/>
            <person name="Beck A."/>
            <person name="Borzym K."/>
            <person name="Heitmann K."/>
            <person name="Rabus R."/>
            <person name="Schlesner H."/>
            <person name="Amann R."/>
            <person name="Reinhardt R."/>
        </authorList>
    </citation>
    <scope>NUCLEOTIDE SEQUENCE [LARGE SCALE GENOMIC DNA]</scope>
    <source>
        <strain evidence="3">DSM 10527 / NCIMB 13988 / SH1</strain>
    </source>
</reference>
<evidence type="ECO:0000313" key="2">
    <source>
        <dbReference type="EMBL" id="CAD72989.1"/>
    </source>
</evidence>
<dbReference type="EMBL" id="BX294138">
    <property type="protein sequence ID" value="CAD72989.1"/>
    <property type="molecule type" value="Genomic_DNA"/>
</dbReference>
<feature type="region of interest" description="Disordered" evidence="1">
    <location>
        <begin position="1"/>
        <end position="61"/>
    </location>
</feature>
<dbReference type="HOGENOM" id="CLU_2919705_0_0_0"/>
<protein>
    <submittedName>
        <fullName evidence="2">Uncharacterized protein</fullName>
    </submittedName>
</protein>
<organism evidence="2 3">
    <name type="scientific">Rhodopirellula baltica (strain DSM 10527 / NCIMB 13988 / SH1)</name>
    <dbReference type="NCBI Taxonomy" id="243090"/>
    <lineage>
        <taxon>Bacteria</taxon>
        <taxon>Pseudomonadati</taxon>
        <taxon>Planctomycetota</taxon>
        <taxon>Planctomycetia</taxon>
        <taxon>Pirellulales</taxon>
        <taxon>Pirellulaceae</taxon>
        <taxon>Rhodopirellula</taxon>
    </lineage>
</organism>
<dbReference type="Proteomes" id="UP000001025">
    <property type="component" value="Chromosome"/>
</dbReference>
<feature type="compositionally biased region" description="Low complexity" evidence="1">
    <location>
        <begin position="18"/>
        <end position="29"/>
    </location>
</feature>
<dbReference type="EnsemblBacteria" id="CAD72989">
    <property type="protein sequence ID" value="CAD72989"/>
    <property type="gene ID" value="RB3064"/>
</dbReference>
<keyword evidence="3" id="KW-1185">Reference proteome</keyword>
<feature type="compositionally biased region" description="Polar residues" evidence="1">
    <location>
        <begin position="1"/>
        <end position="17"/>
    </location>
</feature>
<feature type="compositionally biased region" description="Polar residues" evidence="1">
    <location>
        <begin position="31"/>
        <end position="44"/>
    </location>
</feature>
<accession>Q7UUT8</accession>
<dbReference type="InParanoid" id="Q7UUT8"/>
<evidence type="ECO:0000256" key="1">
    <source>
        <dbReference type="SAM" id="MobiDB-lite"/>
    </source>
</evidence>
<sequence length="61" mass="6440">MSTDASVSMSAYSLDQQPKSSKPTATPSSFLRVTSTKPASSGANSPAWLPRTPRREVGCKP</sequence>
<proteinExistence type="predicted"/>